<dbReference type="Pfam" id="PF05118">
    <property type="entry name" value="Asp_Arg_Hydrox"/>
    <property type="match status" value="1"/>
</dbReference>
<dbReference type="AlphaFoldDB" id="A0A4U1IVU6"/>
<evidence type="ECO:0000259" key="4">
    <source>
        <dbReference type="Pfam" id="PF05118"/>
    </source>
</evidence>
<evidence type="ECO:0000256" key="2">
    <source>
        <dbReference type="ARBA" id="ARBA00022964"/>
    </source>
</evidence>
<comment type="similarity">
    <text evidence="1">Belongs to the aspartyl/asparaginyl beta-hydroxylase family.</text>
</comment>
<keyword evidence="3" id="KW-0560">Oxidoreductase</keyword>
<dbReference type="InterPro" id="IPR007803">
    <property type="entry name" value="Asp/Arg/Pro-Hydrxlase"/>
</dbReference>
<dbReference type="GO" id="GO:0016020">
    <property type="term" value="C:membrane"/>
    <property type="evidence" value="ECO:0007669"/>
    <property type="project" value="TreeGrafter"/>
</dbReference>
<reference evidence="5 6" key="1">
    <citation type="submission" date="2019-04" db="EMBL/GenBank/DDBJ databases">
        <authorList>
            <person name="Li Y."/>
            <person name="Wang J."/>
        </authorList>
    </citation>
    <scope>NUCLEOTIDE SEQUENCE [LARGE SCALE GENOMIC DNA]</scope>
    <source>
        <strain evidence="5 6">DSM 14668</strain>
    </source>
</reference>
<evidence type="ECO:0000256" key="3">
    <source>
        <dbReference type="ARBA" id="ARBA00023002"/>
    </source>
</evidence>
<dbReference type="GO" id="GO:0051213">
    <property type="term" value="F:dioxygenase activity"/>
    <property type="evidence" value="ECO:0007669"/>
    <property type="project" value="UniProtKB-KW"/>
</dbReference>
<accession>A0A4U1IVU6</accession>
<proteinExistence type="inferred from homology"/>
<dbReference type="InterPro" id="IPR051821">
    <property type="entry name" value="Asp/Asn_beta-hydroxylase"/>
</dbReference>
<protein>
    <submittedName>
        <fullName evidence="5">Aspartyl/asparaginyl beta-hydroxylase domain-containing protein</fullName>
    </submittedName>
</protein>
<name>A0A4U1IVU6_9BACT</name>
<dbReference type="Proteomes" id="UP000309215">
    <property type="component" value="Unassembled WGS sequence"/>
</dbReference>
<dbReference type="PANTHER" id="PTHR46332">
    <property type="entry name" value="ASPARTATE BETA-HYDROXYLASE DOMAIN-CONTAINING PROTEIN 2"/>
    <property type="match status" value="1"/>
</dbReference>
<evidence type="ECO:0000313" key="5">
    <source>
        <dbReference type="EMBL" id="TKC98591.1"/>
    </source>
</evidence>
<sequence length="287" mass="31939">MSLHSTSARALDAVSQLMEGFRHRYPPSELARLEECLRINFGGAPLPELPTYQRPNLFFFPGLTRTPYVDPLEHVTLREAVEKLERAAPRLREEYLKVVTPEDLRPYLDEHPDRFAHLRAQDWGTFYLQAKGGERIAESCVRSPQSAALLDELEPYMSPGGAFLFSVIAPGVSVPPHHDSANFKLTCHLGLIIPPDCAIRVGGETRVWEEGHCVVFDDTFQHEVWNRSDQPRVCLIVDLWHPLLTAVEREVIATLAPIVGEHVMQGFLPTWAVDSIGSSSSAAGGGA</sequence>
<evidence type="ECO:0000313" key="6">
    <source>
        <dbReference type="Proteomes" id="UP000309215"/>
    </source>
</evidence>
<gene>
    <name evidence="5" type="ORF">E8A74_40695</name>
</gene>
<keyword evidence="2" id="KW-0223">Dioxygenase</keyword>
<organism evidence="5 6">
    <name type="scientific">Polyangium fumosum</name>
    <dbReference type="NCBI Taxonomy" id="889272"/>
    <lineage>
        <taxon>Bacteria</taxon>
        <taxon>Pseudomonadati</taxon>
        <taxon>Myxococcota</taxon>
        <taxon>Polyangia</taxon>
        <taxon>Polyangiales</taxon>
        <taxon>Polyangiaceae</taxon>
        <taxon>Polyangium</taxon>
    </lineage>
</organism>
<comment type="caution">
    <text evidence="5">The sequence shown here is derived from an EMBL/GenBank/DDBJ whole genome shotgun (WGS) entry which is preliminary data.</text>
</comment>
<dbReference type="SUPFAM" id="SSF51197">
    <property type="entry name" value="Clavaminate synthase-like"/>
    <property type="match status" value="1"/>
</dbReference>
<dbReference type="PANTHER" id="PTHR46332:SF5">
    <property type="entry name" value="ASPARTATE BETA-HYDROXYLASE DOMAIN CONTAINING 2"/>
    <property type="match status" value="1"/>
</dbReference>
<feature type="domain" description="Aspartyl/asparaginy/proline hydroxylase" evidence="4">
    <location>
        <begin position="87"/>
        <end position="242"/>
    </location>
</feature>
<evidence type="ECO:0000256" key="1">
    <source>
        <dbReference type="ARBA" id="ARBA00007730"/>
    </source>
</evidence>
<keyword evidence="6" id="KW-1185">Reference proteome</keyword>
<dbReference type="EMBL" id="SSMQ01000066">
    <property type="protein sequence ID" value="TKC98591.1"/>
    <property type="molecule type" value="Genomic_DNA"/>
</dbReference>
<dbReference type="OrthoDB" id="21665at2"/>
<dbReference type="Gene3D" id="2.60.120.330">
    <property type="entry name" value="B-lactam Antibiotic, Isopenicillin N Synthase, Chain"/>
    <property type="match status" value="1"/>
</dbReference>
<dbReference type="InterPro" id="IPR027443">
    <property type="entry name" value="IPNS-like_sf"/>
</dbReference>